<name>A0A5J6XI21_9CHLO</name>
<dbReference type="InterPro" id="IPR012340">
    <property type="entry name" value="NA-bd_OB-fold"/>
</dbReference>
<dbReference type="Gene3D" id="2.40.50.140">
    <property type="entry name" value="Nucleic acid-binding proteins"/>
    <property type="match status" value="2"/>
</dbReference>
<dbReference type="AlphaFoldDB" id="A0A5J6XI21"/>
<evidence type="ECO:0000259" key="1">
    <source>
        <dbReference type="PROSITE" id="PS50926"/>
    </source>
</evidence>
<dbReference type="InterPro" id="IPR002792">
    <property type="entry name" value="TRAM_dom"/>
</dbReference>
<keyword evidence="2" id="KW-0934">Plastid</keyword>
<feature type="domain" description="TRAM" evidence="1">
    <location>
        <begin position="127"/>
        <end position="186"/>
    </location>
</feature>
<gene>
    <name evidence="2" type="primary">rps2a</name>
</gene>
<accession>A0A5J6XI21</accession>
<evidence type="ECO:0000313" key="2">
    <source>
        <dbReference type="EMBL" id="QFK68991.1"/>
    </source>
</evidence>
<keyword evidence="2" id="KW-0150">Chloroplast</keyword>
<protein>
    <submittedName>
        <fullName evidence="2">Ribosomal protein S2 protein a</fullName>
    </submittedName>
</protein>
<dbReference type="Pfam" id="PF01938">
    <property type="entry name" value="TRAM"/>
    <property type="match status" value="2"/>
</dbReference>
<dbReference type="SUPFAM" id="SSF50249">
    <property type="entry name" value="Nucleic acid-binding proteins"/>
    <property type="match status" value="2"/>
</dbReference>
<feature type="domain" description="TRAM" evidence="1">
    <location>
        <begin position="38"/>
        <end position="97"/>
    </location>
</feature>
<reference evidence="2" key="1">
    <citation type="submission" date="2019-05" db="EMBL/GenBank/DDBJ databases">
        <authorList>
            <person name="Kumari S."/>
            <person name="Lali A.M."/>
            <person name="Prakash G."/>
        </authorList>
    </citation>
    <scope>NUCLEOTIDE SEQUENCE</scope>
</reference>
<geneLocation type="chloroplast" evidence="2"/>
<dbReference type="PROSITE" id="PS50926">
    <property type="entry name" value="TRAM"/>
    <property type="match status" value="2"/>
</dbReference>
<keyword evidence="2" id="KW-0689">Ribosomal protein</keyword>
<dbReference type="GO" id="GO:0005840">
    <property type="term" value="C:ribosome"/>
    <property type="evidence" value="ECO:0007669"/>
    <property type="project" value="UniProtKB-KW"/>
</dbReference>
<keyword evidence="2" id="KW-0687">Ribonucleoprotein</keyword>
<proteinExistence type="predicted"/>
<sequence>MENRQKNFTKQKTKINFSKSLRERGSFNKEKNTLMKQNLQPGDIITVKINALGSKNIGVAELKNGYTVLVPNTKYGEKVQVKVDKIVFPAVKTNLNSFPNQKMKYVIAHLVQKESNFEKTANSLKFDFKVGQKFKVKITKKGPKNSGLVPISKNFFFIVPNTKVGDKVIVEIQKIKQNYAFVKPIFFPMNSISETRLEKQILLFRHQQKHFIITLF</sequence>
<dbReference type="EMBL" id="MK995333">
    <property type="protein sequence ID" value="QFK68991.1"/>
    <property type="molecule type" value="Genomic_DNA"/>
</dbReference>
<organism evidence="2">
    <name type="scientific">Asterarcys sp. GP-2019</name>
    <dbReference type="NCBI Taxonomy" id="2650791"/>
    <lineage>
        <taxon>Eukaryota</taxon>
        <taxon>Viridiplantae</taxon>
        <taxon>Chlorophyta</taxon>
        <taxon>core chlorophytes</taxon>
        <taxon>Chlorophyceae</taxon>
        <taxon>CS clade</taxon>
        <taxon>Sphaeropleales</taxon>
        <taxon>Scenedesmaceae</taxon>
        <taxon>Asterarcys</taxon>
    </lineage>
</organism>